<feature type="transmembrane region" description="Helical" evidence="6">
    <location>
        <begin position="114"/>
        <end position="136"/>
    </location>
</feature>
<evidence type="ECO:0000259" key="7">
    <source>
        <dbReference type="Pfam" id="PF00924"/>
    </source>
</evidence>
<keyword evidence="5 6" id="KW-0472">Membrane</keyword>
<dbReference type="Gene3D" id="1.10.287.1260">
    <property type="match status" value="1"/>
</dbReference>
<keyword evidence="2" id="KW-1003">Cell membrane</keyword>
<dbReference type="Pfam" id="PF00924">
    <property type="entry name" value="MS_channel_2nd"/>
    <property type="match status" value="1"/>
</dbReference>
<comment type="similarity">
    <text evidence="6">Belongs to the MscS (TC 1.A.23) family.</text>
</comment>
<evidence type="ECO:0000256" key="3">
    <source>
        <dbReference type="ARBA" id="ARBA00022692"/>
    </source>
</evidence>
<keyword evidence="4 6" id="KW-1133">Transmembrane helix</keyword>
<organism evidence="8 9">
    <name type="scientific">Roseiterribacter gracilis</name>
    <dbReference type="NCBI Taxonomy" id="2812848"/>
    <lineage>
        <taxon>Bacteria</taxon>
        <taxon>Pseudomonadati</taxon>
        <taxon>Pseudomonadota</taxon>
        <taxon>Alphaproteobacteria</taxon>
        <taxon>Rhodospirillales</taxon>
        <taxon>Roseiterribacteraceae</taxon>
        <taxon>Roseiterribacter</taxon>
    </lineage>
</organism>
<evidence type="ECO:0000313" key="9">
    <source>
        <dbReference type="Proteomes" id="UP000681075"/>
    </source>
</evidence>
<comment type="function">
    <text evidence="6">Mechanosensitive channel that participates in the regulation of osmotic pressure changes within the cell, opening in response to stretch forces in the membrane lipid bilayer, without the need for other proteins. Contributes to normal resistance to hypoosmotic shock. Forms an ion channel of 1.0 nanosiemens conductance with a slight preference for anions.</text>
</comment>
<sequence length="335" mass="35531">MSYNDLPDRYSQVHVPAQPLTLFLIAIALAALAAVIALRRHPSWGLLLKLIAGGALAGCMVIEGSTPTHPGSSTVSMAAAVLWWVVLAWFLAGLARWLAWRGTDAVHQVRARKLVVELVAAAAWGVALVAVAGLLFDQPVTGMIATSGIVAIVMGLALQNTLADLFAGVALNVERPFRAGDWITFDGTEGLVVETNWRATHIRNRLGDLVIVPNGSIAKARIVNHALPARLSVLVVKVGLPYEIKPDDGIAVLREAAVATPRTTPTPAPVILIDKLDDSAVLYAVCVFIEDFAILPAVRSDLLANILTHTAARGIALATPRQEIVLRPDLAPAAN</sequence>
<dbReference type="Proteomes" id="UP000681075">
    <property type="component" value="Unassembled WGS sequence"/>
</dbReference>
<dbReference type="Gene3D" id="3.30.70.100">
    <property type="match status" value="1"/>
</dbReference>
<comment type="subcellular location">
    <subcellularLocation>
        <location evidence="6">Cell inner membrane</location>
        <topology evidence="6">Multi-pass membrane protein</topology>
    </subcellularLocation>
    <subcellularLocation>
        <location evidence="1">Cell membrane</location>
        <topology evidence="1">Multi-pass membrane protein</topology>
    </subcellularLocation>
</comment>
<evidence type="ECO:0000313" key="8">
    <source>
        <dbReference type="EMBL" id="GIL38723.1"/>
    </source>
</evidence>
<dbReference type="InterPro" id="IPR023408">
    <property type="entry name" value="MscS_beta-dom_sf"/>
</dbReference>
<name>A0A8S8X6W7_9PROT</name>
<feature type="transmembrane region" description="Helical" evidence="6">
    <location>
        <begin position="20"/>
        <end position="38"/>
    </location>
</feature>
<dbReference type="EMBL" id="BOPV01000001">
    <property type="protein sequence ID" value="GIL38723.1"/>
    <property type="molecule type" value="Genomic_DNA"/>
</dbReference>
<evidence type="ECO:0000256" key="4">
    <source>
        <dbReference type="ARBA" id="ARBA00022989"/>
    </source>
</evidence>
<dbReference type="InterPro" id="IPR006685">
    <property type="entry name" value="MscS_channel_2nd"/>
</dbReference>
<dbReference type="PANTHER" id="PTHR30221:SF1">
    <property type="entry name" value="SMALL-CONDUCTANCE MECHANOSENSITIVE CHANNEL"/>
    <property type="match status" value="1"/>
</dbReference>
<comment type="caution">
    <text evidence="6">Lacks conserved residue(s) required for the propagation of feature annotation.</text>
</comment>
<reference evidence="8" key="1">
    <citation type="submission" date="2021-02" db="EMBL/GenBank/DDBJ databases">
        <title>Genome sequence of Rhodospirillales sp. strain TMPK1 isolated from soil.</title>
        <authorList>
            <person name="Nakai R."/>
            <person name="Kusada H."/>
            <person name="Tamaki H."/>
        </authorList>
    </citation>
    <scope>NUCLEOTIDE SEQUENCE</scope>
    <source>
        <strain evidence="8">TMPK1</strain>
    </source>
</reference>
<comment type="subunit">
    <text evidence="6">Homoheptamer.</text>
</comment>
<keyword evidence="6" id="KW-0813">Transport</keyword>
<evidence type="ECO:0000256" key="5">
    <source>
        <dbReference type="ARBA" id="ARBA00023136"/>
    </source>
</evidence>
<feature type="domain" description="Mechanosensitive ion channel MscS" evidence="7">
    <location>
        <begin position="160"/>
        <end position="225"/>
    </location>
</feature>
<dbReference type="SUPFAM" id="SSF82689">
    <property type="entry name" value="Mechanosensitive channel protein MscS (YggB), C-terminal domain"/>
    <property type="match status" value="1"/>
</dbReference>
<comment type="caution">
    <text evidence="8">The sequence shown here is derived from an EMBL/GenBank/DDBJ whole genome shotgun (WGS) entry which is preliminary data.</text>
</comment>
<protein>
    <recommendedName>
        <fullName evidence="6">Small-conductance mechanosensitive channel</fullName>
    </recommendedName>
</protein>
<feature type="transmembrane region" description="Helical" evidence="6">
    <location>
        <begin position="45"/>
        <end position="63"/>
    </location>
</feature>
<dbReference type="SUPFAM" id="SSF50182">
    <property type="entry name" value="Sm-like ribonucleoproteins"/>
    <property type="match status" value="1"/>
</dbReference>
<keyword evidence="6" id="KW-0406">Ion transport</keyword>
<dbReference type="InterPro" id="IPR045275">
    <property type="entry name" value="MscS_archaea/bacteria_type"/>
</dbReference>
<evidence type="ECO:0000256" key="2">
    <source>
        <dbReference type="ARBA" id="ARBA00022475"/>
    </source>
</evidence>
<keyword evidence="9" id="KW-1185">Reference proteome</keyword>
<dbReference type="Gene3D" id="2.30.30.60">
    <property type="match status" value="1"/>
</dbReference>
<dbReference type="InterPro" id="IPR010920">
    <property type="entry name" value="LSM_dom_sf"/>
</dbReference>
<accession>A0A8S8X6W7</accession>
<dbReference type="PANTHER" id="PTHR30221">
    <property type="entry name" value="SMALL-CONDUCTANCE MECHANOSENSITIVE CHANNEL"/>
    <property type="match status" value="1"/>
</dbReference>
<dbReference type="AlphaFoldDB" id="A0A8S8X6W7"/>
<gene>
    <name evidence="8" type="ORF">TMPK1_09600</name>
</gene>
<feature type="transmembrane region" description="Helical" evidence="6">
    <location>
        <begin position="148"/>
        <end position="171"/>
    </location>
</feature>
<dbReference type="GO" id="GO:0005886">
    <property type="term" value="C:plasma membrane"/>
    <property type="evidence" value="ECO:0007669"/>
    <property type="project" value="UniProtKB-SubCell"/>
</dbReference>
<proteinExistence type="inferred from homology"/>
<feature type="transmembrane region" description="Helical" evidence="6">
    <location>
        <begin position="75"/>
        <end position="94"/>
    </location>
</feature>
<evidence type="ECO:0000256" key="1">
    <source>
        <dbReference type="ARBA" id="ARBA00004651"/>
    </source>
</evidence>
<keyword evidence="3 6" id="KW-0812">Transmembrane</keyword>
<keyword evidence="6" id="KW-0997">Cell inner membrane</keyword>
<dbReference type="InterPro" id="IPR011066">
    <property type="entry name" value="MscS_channel_C_sf"/>
</dbReference>
<dbReference type="RefSeq" id="WP_420241779.1">
    <property type="nucleotide sequence ID" value="NZ_BOPV01000001.1"/>
</dbReference>
<keyword evidence="6" id="KW-0407">Ion channel</keyword>
<evidence type="ECO:0000256" key="6">
    <source>
        <dbReference type="RuleBase" id="RU369025"/>
    </source>
</evidence>
<dbReference type="GO" id="GO:0008381">
    <property type="term" value="F:mechanosensitive monoatomic ion channel activity"/>
    <property type="evidence" value="ECO:0007669"/>
    <property type="project" value="InterPro"/>
</dbReference>